<dbReference type="Gramene" id="ONI06033">
    <property type="protein sequence ID" value="ONI06033"/>
    <property type="gene ID" value="PRUPE_5G035800"/>
</dbReference>
<keyword evidence="3" id="KW-1185">Reference proteome</keyword>
<dbReference type="AlphaFoldDB" id="A0A251P3B1"/>
<evidence type="ECO:0000256" key="1">
    <source>
        <dbReference type="SAM" id="Phobius"/>
    </source>
</evidence>
<keyword evidence="1" id="KW-1133">Transmembrane helix</keyword>
<keyword evidence="1" id="KW-0472">Membrane</keyword>
<organism evidence="2 3">
    <name type="scientific">Prunus persica</name>
    <name type="common">Peach</name>
    <name type="synonym">Amygdalus persica</name>
    <dbReference type="NCBI Taxonomy" id="3760"/>
    <lineage>
        <taxon>Eukaryota</taxon>
        <taxon>Viridiplantae</taxon>
        <taxon>Streptophyta</taxon>
        <taxon>Embryophyta</taxon>
        <taxon>Tracheophyta</taxon>
        <taxon>Spermatophyta</taxon>
        <taxon>Magnoliopsida</taxon>
        <taxon>eudicotyledons</taxon>
        <taxon>Gunneridae</taxon>
        <taxon>Pentapetalae</taxon>
        <taxon>rosids</taxon>
        <taxon>fabids</taxon>
        <taxon>Rosales</taxon>
        <taxon>Rosaceae</taxon>
        <taxon>Amygdaloideae</taxon>
        <taxon>Amygdaleae</taxon>
        <taxon>Prunus</taxon>
    </lineage>
</organism>
<accession>A0A251P3B1</accession>
<feature type="transmembrane region" description="Helical" evidence="1">
    <location>
        <begin position="44"/>
        <end position="63"/>
    </location>
</feature>
<evidence type="ECO:0000313" key="2">
    <source>
        <dbReference type="EMBL" id="ONI06033.1"/>
    </source>
</evidence>
<sequence>MRRTACAAIESSKLMQEKHREIPSYSRVCLWIKNLVCLKLWRRFFFCSLGLYCYSLWFIALVLI</sequence>
<proteinExistence type="predicted"/>
<dbReference type="Proteomes" id="UP000006882">
    <property type="component" value="Chromosome G5"/>
</dbReference>
<evidence type="ECO:0000313" key="3">
    <source>
        <dbReference type="Proteomes" id="UP000006882"/>
    </source>
</evidence>
<protein>
    <submittedName>
        <fullName evidence="2">Uncharacterized protein</fullName>
    </submittedName>
</protein>
<dbReference type="EMBL" id="CM007655">
    <property type="protein sequence ID" value="ONI06033.1"/>
    <property type="molecule type" value="Genomic_DNA"/>
</dbReference>
<name>A0A251P3B1_PRUPE</name>
<keyword evidence="1" id="KW-0812">Transmembrane</keyword>
<gene>
    <name evidence="2" type="ORF">PRUPE_5G035800</name>
</gene>
<reference evidence="2 3" key="1">
    <citation type="journal article" date="2013" name="Nat. Genet.">
        <title>The high-quality draft genome of peach (Prunus persica) identifies unique patterns of genetic diversity, domestication and genome evolution.</title>
        <authorList>
            <consortium name="International Peach Genome Initiative"/>
            <person name="Verde I."/>
            <person name="Abbott A.G."/>
            <person name="Scalabrin S."/>
            <person name="Jung S."/>
            <person name="Shu S."/>
            <person name="Marroni F."/>
            <person name="Zhebentyayeva T."/>
            <person name="Dettori M.T."/>
            <person name="Grimwood J."/>
            <person name="Cattonaro F."/>
            <person name="Zuccolo A."/>
            <person name="Rossini L."/>
            <person name="Jenkins J."/>
            <person name="Vendramin E."/>
            <person name="Meisel L.A."/>
            <person name="Decroocq V."/>
            <person name="Sosinski B."/>
            <person name="Prochnik S."/>
            <person name="Mitros T."/>
            <person name="Policriti A."/>
            <person name="Cipriani G."/>
            <person name="Dondini L."/>
            <person name="Ficklin S."/>
            <person name="Goodstein D.M."/>
            <person name="Xuan P."/>
            <person name="Del Fabbro C."/>
            <person name="Aramini V."/>
            <person name="Copetti D."/>
            <person name="Gonzalez S."/>
            <person name="Horner D.S."/>
            <person name="Falchi R."/>
            <person name="Lucas S."/>
            <person name="Mica E."/>
            <person name="Maldonado J."/>
            <person name="Lazzari B."/>
            <person name="Bielenberg D."/>
            <person name="Pirona R."/>
            <person name="Miculan M."/>
            <person name="Barakat A."/>
            <person name="Testolin R."/>
            <person name="Stella A."/>
            <person name="Tartarini S."/>
            <person name="Tonutti P."/>
            <person name="Arus P."/>
            <person name="Orellana A."/>
            <person name="Wells C."/>
            <person name="Main D."/>
            <person name="Vizzotto G."/>
            <person name="Silva H."/>
            <person name="Salamini F."/>
            <person name="Schmutz J."/>
            <person name="Morgante M."/>
            <person name="Rokhsar D.S."/>
        </authorList>
    </citation>
    <scope>NUCLEOTIDE SEQUENCE [LARGE SCALE GENOMIC DNA]</scope>
    <source>
        <strain evidence="3">cv. Nemared</strain>
    </source>
</reference>